<dbReference type="AlphaFoldDB" id="A0A402AKB0"/>
<feature type="compositionally biased region" description="Polar residues" evidence="1">
    <location>
        <begin position="73"/>
        <end position="83"/>
    </location>
</feature>
<dbReference type="EMBL" id="BIFS01000001">
    <property type="protein sequence ID" value="GCE19523.1"/>
    <property type="molecule type" value="Genomic_DNA"/>
</dbReference>
<keyword evidence="2" id="KW-0472">Membrane</keyword>
<keyword evidence="4" id="KW-1185">Reference proteome</keyword>
<feature type="transmembrane region" description="Helical" evidence="2">
    <location>
        <begin position="32"/>
        <end position="54"/>
    </location>
</feature>
<dbReference type="Proteomes" id="UP000287188">
    <property type="component" value="Unassembled WGS sequence"/>
</dbReference>
<gene>
    <name evidence="3" type="ORF">KDK_33230</name>
</gene>
<name>A0A402AKB0_9CHLR</name>
<proteinExistence type="predicted"/>
<reference evidence="4" key="1">
    <citation type="submission" date="2018-12" db="EMBL/GenBank/DDBJ databases">
        <title>Tengunoibacter tsumagoiensis gen. nov., sp. nov., Dictyobacter kobayashii sp. nov., D. alpinus sp. nov., and D. joshuensis sp. nov. and description of Dictyobacteraceae fam. nov. within the order Ktedonobacterales isolated from Tengu-no-mugimeshi.</title>
        <authorList>
            <person name="Wang C.M."/>
            <person name="Zheng Y."/>
            <person name="Sakai Y."/>
            <person name="Toyoda A."/>
            <person name="Minakuchi Y."/>
            <person name="Abe K."/>
            <person name="Yokota A."/>
            <person name="Yabe S."/>
        </authorList>
    </citation>
    <scope>NUCLEOTIDE SEQUENCE [LARGE SCALE GENOMIC DNA]</scope>
    <source>
        <strain evidence="4">Uno11</strain>
    </source>
</reference>
<evidence type="ECO:0000256" key="2">
    <source>
        <dbReference type="SAM" id="Phobius"/>
    </source>
</evidence>
<evidence type="ECO:0000313" key="3">
    <source>
        <dbReference type="EMBL" id="GCE19523.1"/>
    </source>
</evidence>
<dbReference type="RefSeq" id="WP_126551384.1">
    <property type="nucleotide sequence ID" value="NZ_BIFS01000001.1"/>
</dbReference>
<comment type="caution">
    <text evidence="3">The sequence shown here is derived from an EMBL/GenBank/DDBJ whole genome shotgun (WGS) entry which is preliminary data.</text>
</comment>
<evidence type="ECO:0000313" key="4">
    <source>
        <dbReference type="Proteomes" id="UP000287188"/>
    </source>
</evidence>
<protein>
    <submittedName>
        <fullName evidence="3">Uncharacterized protein</fullName>
    </submittedName>
</protein>
<keyword evidence="2" id="KW-1133">Transmembrane helix</keyword>
<feature type="region of interest" description="Disordered" evidence="1">
    <location>
        <begin position="73"/>
        <end position="104"/>
    </location>
</feature>
<organism evidence="3 4">
    <name type="scientific">Dictyobacter kobayashii</name>
    <dbReference type="NCBI Taxonomy" id="2014872"/>
    <lineage>
        <taxon>Bacteria</taxon>
        <taxon>Bacillati</taxon>
        <taxon>Chloroflexota</taxon>
        <taxon>Ktedonobacteria</taxon>
        <taxon>Ktedonobacterales</taxon>
        <taxon>Dictyobacteraceae</taxon>
        <taxon>Dictyobacter</taxon>
    </lineage>
</organism>
<accession>A0A402AKB0</accession>
<evidence type="ECO:0000256" key="1">
    <source>
        <dbReference type="SAM" id="MobiDB-lite"/>
    </source>
</evidence>
<sequence length="202" mass="20873">MDRFSATLVPEAIPSTNAPVTAKQTSPFWSSLWRLLLVLSLATGAILTTVVASVPSAYAATANEALPQTSLPATYSGVRNPTRNVPVPTNVHDTSSHISPFKPKTQAKMATPAASPVSSGTPLNGLGDSSLYTFIDKSLSDHLDLKVNVANGNLVLHTAELQISGRGSTTRSAATTTASRTGGWPITGPTGTSPPVAEPPCI</sequence>
<feature type="compositionally biased region" description="Low complexity" evidence="1">
    <location>
        <begin position="166"/>
        <end position="195"/>
    </location>
</feature>
<keyword evidence="2" id="KW-0812">Transmembrane</keyword>
<feature type="region of interest" description="Disordered" evidence="1">
    <location>
        <begin position="166"/>
        <end position="202"/>
    </location>
</feature>